<keyword evidence="2" id="KW-1185">Reference proteome</keyword>
<evidence type="ECO:0000313" key="2">
    <source>
        <dbReference type="Proteomes" id="UP001054252"/>
    </source>
</evidence>
<reference evidence="1 2" key="1">
    <citation type="journal article" date="2021" name="Commun. Biol.">
        <title>The genome of Shorea leprosula (Dipterocarpaceae) highlights the ecological relevance of drought in aseasonal tropical rainforests.</title>
        <authorList>
            <person name="Ng K.K.S."/>
            <person name="Kobayashi M.J."/>
            <person name="Fawcett J.A."/>
            <person name="Hatakeyama M."/>
            <person name="Paape T."/>
            <person name="Ng C.H."/>
            <person name="Ang C.C."/>
            <person name="Tnah L.H."/>
            <person name="Lee C.T."/>
            <person name="Nishiyama T."/>
            <person name="Sese J."/>
            <person name="O'Brien M.J."/>
            <person name="Copetti D."/>
            <person name="Mohd Noor M.I."/>
            <person name="Ong R.C."/>
            <person name="Putra M."/>
            <person name="Sireger I.Z."/>
            <person name="Indrioko S."/>
            <person name="Kosugi Y."/>
            <person name="Izuno A."/>
            <person name="Isagi Y."/>
            <person name="Lee S.L."/>
            <person name="Shimizu K.K."/>
        </authorList>
    </citation>
    <scope>NUCLEOTIDE SEQUENCE [LARGE SCALE GENOMIC DNA]</scope>
    <source>
        <strain evidence="1">214</strain>
    </source>
</reference>
<name>A0AAV5L9T2_9ROSI</name>
<dbReference type="Proteomes" id="UP001054252">
    <property type="component" value="Unassembled WGS sequence"/>
</dbReference>
<evidence type="ECO:0000313" key="1">
    <source>
        <dbReference type="EMBL" id="GKV33996.1"/>
    </source>
</evidence>
<gene>
    <name evidence="1" type="ORF">SLEP1_g42427</name>
</gene>
<dbReference type="EMBL" id="BPVZ01000103">
    <property type="protein sequence ID" value="GKV33996.1"/>
    <property type="molecule type" value="Genomic_DNA"/>
</dbReference>
<sequence length="222" mass="24342">MPSARHYNHSPPCRHYNPWPLLPYNAHRSPPTPRLLLGCLSQPFTVLSACHCKSATLTAHHPPPLTSSSSKAGSSSFCYRVASSSVALPRILFKLSNSTCQLDAPDSALLLLSSRCSHPKEKKRGTQPCLGKPVRKLGFWPSSLALKHKLNPEILPPCWKIRICFALSAGCSCCGGEILQIAISRDLPLHCRRLLPLPSSVLQLELWYVDSSSKLESLLIGC</sequence>
<accession>A0AAV5L9T2</accession>
<comment type="caution">
    <text evidence="1">The sequence shown here is derived from an EMBL/GenBank/DDBJ whole genome shotgun (WGS) entry which is preliminary data.</text>
</comment>
<proteinExistence type="predicted"/>
<dbReference type="AlphaFoldDB" id="A0AAV5L9T2"/>
<protein>
    <submittedName>
        <fullName evidence="1">Uncharacterized protein</fullName>
    </submittedName>
</protein>
<organism evidence="1 2">
    <name type="scientific">Rubroshorea leprosula</name>
    <dbReference type="NCBI Taxonomy" id="152421"/>
    <lineage>
        <taxon>Eukaryota</taxon>
        <taxon>Viridiplantae</taxon>
        <taxon>Streptophyta</taxon>
        <taxon>Embryophyta</taxon>
        <taxon>Tracheophyta</taxon>
        <taxon>Spermatophyta</taxon>
        <taxon>Magnoliopsida</taxon>
        <taxon>eudicotyledons</taxon>
        <taxon>Gunneridae</taxon>
        <taxon>Pentapetalae</taxon>
        <taxon>rosids</taxon>
        <taxon>malvids</taxon>
        <taxon>Malvales</taxon>
        <taxon>Dipterocarpaceae</taxon>
        <taxon>Rubroshorea</taxon>
    </lineage>
</organism>